<dbReference type="STRING" id="155865.SAMN05216515_10667"/>
<evidence type="ECO:0000313" key="8">
    <source>
        <dbReference type="Proteomes" id="UP000198817"/>
    </source>
</evidence>
<feature type="domain" description="HTH marR-type" evidence="6">
    <location>
        <begin position="14"/>
        <end position="145"/>
    </location>
</feature>
<dbReference type="InterPro" id="IPR011991">
    <property type="entry name" value="ArsR-like_HTH"/>
</dbReference>
<evidence type="ECO:0000259" key="6">
    <source>
        <dbReference type="PROSITE" id="PS50995"/>
    </source>
</evidence>
<sequence length="152" mass="17576">MKEPDEKYDCLKLGRQLCFPLYAASRQITRQYTPFLSELGITYTQYIALMVLWEKRPVTVKELGDALRLDTGTVTPLLKKMEKEGLITRTRSERDNRVVEIDLTDRGWALREKAVEVPGKMIRCGSSLTQEEAAELFRLLYKLMDGKKETVE</sequence>
<evidence type="ECO:0000313" key="7">
    <source>
        <dbReference type="EMBL" id="SFU44807.1"/>
    </source>
</evidence>
<gene>
    <name evidence="7" type="ORF">SAMN05216508_10566</name>
</gene>
<evidence type="ECO:0000256" key="4">
    <source>
        <dbReference type="ARBA" id="ARBA00023125"/>
    </source>
</evidence>
<comment type="subcellular location">
    <subcellularLocation>
        <location evidence="1">Cytoplasm</location>
    </subcellularLocation>
</comment>
<dbReference type="PRINTS" id="PR00598">
    <property type="entry name" value="HTHMARR"/>
</dbReference>
<dbReference type="GO" id="GO:0006950">
    <property type="term" value="P:response to stress"/>
    <property type="evidence" value="ECO:0007669"/>
    <property type="project" value="TreeGrafter"/>
</dbReference>
<dbReference type="InterPro" id="IPR036390">
    <property type="entry name" value="WH_DNA-bd_sf"/>
</dbReference>
<dbReference type="SMART" id="SM00347">
    <property type="entry name" value="HTH_MARR"/>
    <property type="match status" value="1"/>
</dbReference>
<evidence type="ECO:0000256" key="1">
    <source>
        <dbReference type="ARBA" id="ARBA00004496"/>
    </source>
</evidence>
<dbReference type="SUPFAM" id="SSF46785">
    <property type="entry name" value="Winged helix' DNA-binding domain"/>
    <property type="match status" value="1"/>
</dbReference>
<accession>A0A1I7G8Q2</accession>
<name>A0A1I7G8Q2_9FIRM</name>
<keyword evidence="5" id="KW-0804">Transcription</keyword>
<dbReference type="PANTHER" id="PTHR33164">
    <property type="entry name" value="TRANSCRIPTIONAL REGULATOR, MARR FAMILY"/>
    <property type="match status" value="1"/>
</dbReference>
<organism evidence="7 8">
    <name type="scientific">Eubacterium pyruvativorans</name>
    <dbReference type="NCBI Taxonomy" id="155865"/>
    <lineage>
        <taxon>Bacteria</taxon>
        <taxon>Bacillati</taxon>
        <taxon>Bacillota</taxon>
        <taxon>Clostridia</taxon>
        <taxon>Eubacteriales</taxon>
        <taxon>Eubacteriaceae</taxon>
        <taxon>Eubacterium</taxon>
    </lineage>
</organism>
<keyword evidence="2" id="KW-0963">Cytoplasm</keyword>
<dbReference type="CDD" id="cd00090">
    <property type="entry name" value="HTH_ARSR"/>
    <property type="match status" value="1"/>
</dbReference>
<reference evidence="7 8" key="1">
    <citation type="submission" date="2016-10" db="EMBL/GenBank/DDBJ databases">
        <authorList>
            <person name="de Groot N.N."/>
        </authorList>
    </citation>
    <scope>NUCLEOTIDE SEQUENCE [LARGE SCALE GENOMIC DNA]</scope>
    <source>
        <strain evidence="7 8">KHGC13</strain>
    </source>
</reference>
<dbReference type="GO" id="GO:0003700">
    <property type="term" value="F:DNA-binding transcription factor activity"/>
    <property type="evidence" value="ECO:0007669"/>
    <property type="project" value="InterPro"/>
</dbReference>
<keyword evidence="3" id="KW-0805">Transcription regulation</keyword>
<dbReference type="Gene3D" id="1.10.10.10">
    <property type="entry name" value="Winged helix-like DNA-binding domain superfamily/Winged helix DNA-binding domain"/>
    <property type="match status" value="1"/>
</dbReference>
<evidence type="ECO:0000256" key="5">
    <source>
        <dbReference type="ARBA" id="ARBA00023163"/>
    </source>
</evidence>
<protein>
    <submittedName>
        <fullName evidence="7">Transcriptional regulator, MarR family</fullName>
    </submittedName>
</protein>
<evidence type="ECO:0000256" key="2">
    <source>
        <dbReference type="ARBA" id="ARBA00022490"/>
    </source>
</evidence>
<dbReference type="RefSeq" id="WP_090470577.1">
    <property type="nucleotide sequence ID" value="NZ_CACVNK010000043.1"/>
</dbReference>
<evidence type="ECO:0000256" key="3">
    <source>
        <dbReference type="ARBA" id="ARBA00023015"/>
    </source>
</evidence>
<dbReference type="FunFam" id="1.10.10.10:FF:000163">
    <property type="entry name" value="MarR family transcriptional regulator"/>
    <property type="match status" value="1"/>
</dbReference>
<dbReference type="InterPro" id="IPR036388">
    <property type="entry name" value="WH-like_DNA-bd_sf"/>
</dbReference>
<dbReference type="InterPro" id="IPR000835">
    <property type="entry name" value="HTH_MarR-typ"/>
</dbReference>
<dbReference type="Proteomes" id="UP000198817">
    <property type="component" value="Unassembled WGS sequence"/>
</dbReference>
<dbReference type="GO" id="GO:0005737">
    <property type="term" value="C:cytoplasm"/>
    <property type="evidence" value="ECO:0007669"/>
    <property type="project" value="UniProtKB-SubCell"/>
</dbReference>
<keyword evidence="8" id="KW-1185">Reference proteome</keyword>
<keyword evidence="4" id="KW-0238">DNA-binding</keyword>
<dbReference type="GO" id="GO:0003677">
    <property type="term" value="F:DNA binding"/>
    <property type="evidence" value="ECO:0007669"/>
    <property type="project" value="UniProtKB-KW"/>
</dbReference>
<dbReference type="InterPro" id="IPR039422">
    <property type="entry name" value="MarR/SlyA-like"/>
</dbReference>
<dbReference type="PROSITE" id="PS50995">
    <property type="entry name" value="HTH_MARR_2"/>
    <property type="match status" value="1"/>
</dbReference>
<dbReference type="OrthoDB" id="9806864at2"/>
<dbReference type="AlphaFoldDB" id="A0A1I7G8Q2"/>
<proteinExistence type="predicted"/>
<dbReference type="Pfam" id="PF01047">
    <property type="entry name" value="MarR"/>
    <property type="match status" value="1"/>
</dbReference>
<dbReference type="EMBL" id="FPBT01000005">
    <property type="protein sequence ID" value="SFU44807.1"/>
    <property type="molecule type" value="Genomic_DNA"/>
</dbReference>
<dbReference type="PANTHER" id="PTHR33164:SF5">
    <property type="entry name" value="ORGANIC HYDROPEROXIDE RESISTANCE TRANSCRIPTIONAL REGULATOR"/>
    <property type="match status" value="1"/>
</dbReference>